<dbReference type="InterPro" id="IPR025630">
    <property type="entry name" value="DUF4288"/>
</dbReference>
<proteinExistence type="predicted"/>
<dbReference type="RefSeq" id="WP_151996651.1">
    <property type="nucleotide sequence ID" value="NZ_CP136051.1"/>
</dbReference>
<keyword evidence="2" id="KW-1185">Reference proteome</keyword>
<evidence type="ECO:0000313" key="2">
    <source>
        <dbReference type="Proteomes" id="UP001302349"/>
    </source>
</evidence>
<evidence type="ECO:0000313" key="1">
    <source>
        <dbReference type="EMBL" id="WOK09106.1"/>
    </source>
</evidence>
<protein>
    <submittedName>
        <fullName evidence="1">DUF4288 domain-containing protein</fullName>
    </submittedName>
</protein>
<dbReference type="EMBL" id="CP136051">
    <property type="protein sequence ID" value="WOK09106.1"/>
    <property type="molecule type" value="Genomic_DNA"/>
</dbReference>
<reference evidence="1 2" key="1">
    <citation type="journal article" date="2023" name="Microbiol. Resour. Announc.">
        <title>Complete Genome Sequence of Imperialibacter roseus strain P4T.</title>
        <authorList>
            <person name="Tizabi D.R."/>
            <person name="Bachvaroff T."/>
            <person name="Hill R.T."/>
        </authorList>
    </citation>
    <scope>NUCLEOTIDE SEQUENCE [LARGE SCALE GENOMIC DNA]</scope>
    <source>
        <strain evidence="1 2">P4T</strain>
    </source>
</reference>
<dbReference type="Pfam" id="PF14119">
    <property type="entry name" value="DUF4288"/>
    <property type="match status" value="1"/>
</dbReference>
<accession>A0ABZ0IWD4</accession>
<sequence>MEWYLSKIVFEICAGDRPQFDETLRLIQANSDEEAFQKARMLGRSEEDTFANVHNQTVKWKFIDVCDVIPVDELKDGVELFSQIHEPEESTAYVHYVHQKAALLQLMHNPVL</sequence>
<gene>
    <name evidence="1" type="ORF">RT717_10715</name>
</gene>
<name>A0ABZ0IWD4_9BACT</name>
<dbReference type="Proteomes" id="UP001302349">
    <property type="component" value="Chromosome"/>
</dbReference>
<organism evidence="1 2">
    <name type="scientific">Imperialibacter roseus</name>
    <dbReference type="NCBI Taxonomy" id="1324217"/>
    <lineage>
        <taxon>Bacteria</taxon>
        <taxon>Pseudomonadati</taxon>
        <taxon>Bacteroidota</taxon>
        <taxon>Cytophagia</taxon>
        <taxon>Cytophagales</taxon>
        <taxon>Flammeovirgaceae</taxon>
        <taxon>Imperialibacter</taxon>
    </lineage>
</organism>